<comment type="subcellular location">
    <subcellularLocation>
        <location evidence="3">Endoplasmic reticulum membrane</location>
        <topology evidence="3">Peripheral membrane protein</topology>
    </subcellularLocation>
    <subcellularLocation>
        <location evidence="2">Microsome membrane</location>
        <topology evidence="2">Peripheral membrane protein</topology>
    </subcellularLocation>
</comment>
<dbReference type="InterPro" id="IPR036396">
    <property type="entry name" value="Cyt_P450_sf"/>
</dbReference>
<dbReference type="Pfam" id="PF00067">
    <property type="entry name" value="p450"/>
    <property type="match status" value="1"/>
</dbReference>
<dbReference type="PANTHER" id="PTHR24292">
    <property type="entry name" value="CYTOCHROME P450"/>
    <property type="match status" value="1"/>
</dbReference>
<evidence type="ECO:0000313" key="14">
    <source>
        <dbReference type="EMBL" id="JAS95790.1"/>
    </source>
</evidence>
<dbReference type="PRINTS" id="PR00464">
    <property type="entry name" value="EP450II"/>
</dbReference>
<name>A0A1B6J9D2_9HEMI</name>
<feature type="non-terminal residue" evidence="14">
    <location>
        <position position="1"/>
    </location>
</feature>
<evidence type="ECO:0000256" key="10">
    <source>
        <dbReference type="ARBA" id="ARBA00023004"/>
    </source>
</evidence>
<keyword evidence="9" id="KW-0560">Oxidoreductase</keyword>
<evidence type="ECO:0000256" key="2">
    <source>
        <dbReference type="ARBA" id="ARBA00004174"/>
    </source>
</evidence>
<comment type="similarity">
    <text evidence="4">Belongs to the cytochrome P450 family.</text>
</comment>
<evidence type="ECO:0000256" key="13">
    <source>
        <dbReference type="SAM" id="Phobius"/>
    </source>
</evidence>
<proteinExistence type="inferred from homology"/>
<dbReference type="GO" id="GO:0005506">
    <property type="term" value="F:iron ion binding"/>
    <property type="evidence" value="ECO:0007669"/>
    <property type="project" value="InterPro"/>
</dbReference>
<evidence type="ECO:0000256" key="6">
    <source>
        <dbReference type="ARBA" id="ARBA00022723"/>
    </source>
</evidence>
<dbReference type="InterPro" id="IPR050476">
    <property type="entry name" value="Insect_CytP450_Detox"/>
</dbReference>
<dbReference type="EMBL" id="GECU01011916">
    <property type="protein sequence ID" value="JAS95790.1"/>
    <property type="molecule type" value="Transcribed_RNA"/>
</dbReference>
<evidence type="ECO:0000256" key="11">
    <source>
        <dbReference type="ARBA" id="ARBA00023033"/>
    </source>
</evidence>
<keyword evidence="12 13" id="KW-0472">Membrane</keyword>
<dbReference type="GO" id="GO:0020037">
    <property type="term" value="F:heme binding"/>
    <property type="evidence" value="ECO:0007669"/>
    <property type="project" value="InterPro"/>
</dbReference>
<dbReference type="InterPro" id="IPR002402">
    <property type="entry name" value="Cyt_P450_E_grp-II"/>
</dbReference>
<evidence type="ECO:0000256" key="3">
    <source>
        <dbReference type="ARBA" id="ARBA00004406"/>
    </source>
</evidence>
<feature type="transmembrane region" description="Helical" evidence="13">
    <location>
        <begin position="26"/>
        <end position="45"/>
    </location>
</feature>
<dbReference type="SUPFAM" id="SSF48264">
    <property type="entry name" value="Cytochrome P450"/>
    <property type="match status" value="1"/>
</dbReference>
<dbReference type="GO" id="GO:0016705">
    <property type="term" value="F:oxidoreductase activity, acting on paired donors, with incorporation or reduction of molecular oxygen"/>
    <property type="evidence" value="ECO:0007669"/>
    <property type="project" value="InterPro"/>
</dbReference>
<keyword evidence="11" id="KW-0503">Monooxygenase</keyword>
<keyword evidence="8" id="KW-0492">Microsome</keyword>
<evidence type="ECO:0000256" key="7">
    <source>
        <dbReference type="ARBA" id="ARBA00022824"/>
    </source>
</evidence>
<keyword evidence="6" id="KW-0479">Metal-binding</keyword>
<keyword evidence="5" id="KW-0349">Heme</keyword>
<evidence type="ECO:0008006" key="15">
    <source>
        <dbReference type="Google" id="ProtNLM"/>
    </source>
</evidence>
<evidence type="ECO:0000256" key="4">
    <source>
        <dbReference type="ARBA" id="ARBA00010617"/>
    </source>
</evidence>
<keyword evidence="13" id="KW-0812">Transmembrane</keyword>
<evidence type="ECO:0000256" key="12">
    <source>
        <dbReference type="ARBA" id="ARBA00023136"/>
    </source>
</evidence>
<gene>
    <name evidence="14" type="ORF">g.32671</name>
</gene>
<dbReference type="InterPro" id="IPR001128">
    <property type="entry name" value="Cyt_P450"/>
</dbReference>
<reference evidence="14" key="1">
    <citation type="submission" date="2015-11" db="EMBL/GenBank/DDBJ databases">
        <title>De novo transcriptome assembly of four potential Pierce s Disease insect vectors from Arizona vineyards.</title>
        <authorList>
            <person name="Tassone E.E."/>
        </authorList>
    </citation>
    <scope>NUCLEOTIDE SEQUENCE</scope>
</reference>
<dbReference type="Gene3D" id="1.10.630.10">
    <property type="entry name" value="Cytochrome P450"/>
    <property type="match status" value="1"/>
</dbReference>
<sequence>QQSPSTIQRRPLCSSTTKMATWAESWVLGLLLLVVSLLYVLYRYVRSSRHYFKTRGIPYLEPGPFLQDRHEVTSKAGSDQAVLLYNCFPGERYFGYFLYGLPTLVIKDTELIHRISVKDFIHFEDNGFKHVFGFLVTQNLFNLKGKTWRSLRAKLSPTFTSGKLKRMFNQLDKSCEHLVQTLGESCGEPLDTKQITSRYVLEVIASTAFGLDLSKSAQSAEFVQNSTSLYATGYQMTLIQILGRVSYKLVNLLGLSMYKREVEHYFQNLTKQTKEYRRKNKIERDDYFQLLLALQEEEESGKS</sequence>
<evidence type="ECO:0000256" key="1">
    <source>
        <dbReference type="ARBA" id="ARBA00001971"/>
    </source>
</evidence>
<dbReference type="GO" id="GO:0004497">
    <property type="term" value="F:monooxygenase activity"/>
    <property type="evidence" value="ECO:0007669"/>
    <property type="project" value="UniProtKB-KW"/>
</dbReference>
<keyword evidence="7" id="KW-0256">Endoplasmic reticulum</keyword>
<evidence type="ECO:0000256" key="8">
    <source>
        <dbReference type="ARBA" id="ARBA00022848"/>
    </source>
</evidence>
<evidence type="ECO:0000256" key="5">
    <source>
        <dbReference type="ARBA" id="ARBA00022617"/>
    </source>
</evidence>
<dbReference type="PANTHER" id="PTHR24292:SF54">
    <property type="entry name" value="CYP9F3-RELATED"/>
    <property type="match status" value="1"/>
</dbReference>
<comment type="cofactor">
    <cofactor evidence="1">
        <name>heme</name>
        <dbReference type="ChEBI" id="CHEBI:30413"/>
    </cofactor>
</comment>
<keyword evidence="13" id="KW-1133">Transmembrane helix</keyword>
<feature type="non-terminal residue" evidence="14">
    <location>
        <position position="303"/>
    </location>
</feature>
<organism evidence="14">
    <name type="scientific">Homalodisca liturata</name>
    <dbReference type="NCBI Taxonomy" id="320908"/>
    <lineage>
        <taxon>Eukaryota</taxon>
        <taxon>Metazoa</taxon>
        <taxon>Ecdysozoa</taxon>
        <taxon>Arthropoda</taxon>
        <taxon>Hexapoda</taxon>
        <taxon>Insecta</taxon>
        <taxon>Pterygota</taxon>
        <taxon>Neoptera</taxon>
        <taxon>Paraneoptera</taxon>
        <taxon>Hemiptera</taxon>
        <taxon>Auchenorrhyncha</taxon>
        <taxon>Membracoidea</taxon>
        <taxon>Cicadellidae</taxon>
        <taxon>Cicadellinae</taxon>
        <taxon>Proconiini</taxon>
        <taxon>Homalodisca</taxon>
    </lineage>
</organism>
<keyword evidence="10" id="KW-0408">Iron</keyword>
<dbReference type="GO" id="GO:0005789">
    <property type="term" value="C:endoplasmic reticulum membrane"/>
    <property type="evidence" value="ECO:0007669"/>
    <property type="project" value="UniProtKB-SubCell"/>
</dbReference>
<dbReference type="AlphaFoldDB" id="A0A1B6J9D2"/>
<protein>
    <recommendedName>
        <fullName evidence="15">Cytochrome P450</fullName>
    </recommendedName>
</protein>
<evidence type="ECO:0000256" key="9">
    <source>
        <dbReference type="ARBA" id="ARBA00023002"/>
    </source>
</evidence>
<accession>A0A1B6J9D2</accession>